<keyword evidence="3" id="KW-1185">Reference proteome</keyword>
<dbReference type="SUPFAM" id="SSF51735">
    <property type="entry name" value="NAD(P)-binding Rossmann-fold domains"/>
    <property type="match status" value="1"/>
</dbReference>
<dbReference type="RefSeq" id="WP_099150360.1">
    <property type="nucleotide sequence ID" value="NZ_PDUD01000018.1"/>
</dbReference>
<name>A0A2D0ND19_FLAN2</name>
<dbReference type="SUPFAM" id="SSF48179">
    <property type="entry name" value="6-phosphogluconate dehydrogenase C-terminal domain-like"/>
    <property type="match status" value="1"/>
</dbReference>
<dbReference type="InterPro" id="IPR008927">
    <property type="entry name" value="6-PGluconate_DH-like_C_sf"/>
</dbReference>
<evidence type="ECO:0000259" key="1">
    <source>
        <dbReference type="Pfam" id="PF10728"/>
    </source>
</evidence>
<sequence>MLLKQVVLIGAGNVAWRLGLRLHEQGIKIALVFSRRIANAQALAGELNCPATDSLDKIPALDNCLYLLAISDDHIATVAAGLGHLNGPGRVLAHTSGAVSSRVIAGDFDQTGVFYPLQTLSRDRPVNFEQLPVCVYSADPKVQDGLLQLASRITQQARVIDDEQRKKLHVAAVFVNNFSNHLFSVGQQIVEAEGLSFDLLRPLIAETAAKVMEQDPKDMQTGPARRGDQQTILAHLQYLQKFPELQNLYRVISHSLQQMYHLKP</sequence>
<dbReference type="AlphaFoldDB" id="A0A2D0ND19"/>
<organism evidence="2 3">
    <name type="scientific">Flavilitoribacter nigricans (strain ATCC 23147 / DSM 23189 / NBRC 102662 / NCIMB 1420 / SS-2)</name>
    <name type="common">Lewinella nigricans</name>
    <dbReference type="NCBI Taxonomy" id="1122177"/>
    <lineage>
        <taxon>Bacteria</taxon>
        <taxon>Pseudomonadati</taxon>
        <taxon>Bacteroidota</taxon>
        <taxon>Saprospiria</taxon>
        <taxon>Saprospirales</taxon>
        <taxon>Lewinellaceae</taxon>
        <taxon>Flavilitoribacter</taxon>
    </lineage>
</organism>
<evidence type="ECO:0000313" key="3">
    <source>
        <dbReference type="Proteomes" id="UP000223913"/>
    </source>
</evidence>
<dbReference type="Gene3D" id="3.40.50.720">
    <property type="entry name" value="NAD(P)-binding Rossmann-like Domain"/>
    <property type="match status" value="1"/>
</dbReference>
<dbReference type="PANTHER" id="PTHR40459">
    <property type="entry name" value="CONSERVED HYPOTHETICAL ALANINE AND LEUCINE RICH PROTEIN"/>
    <property type="match status" value="1"/>
</dbReference>
<dbReference type="OrthoDB" id="9810755at2"/>
<dbReference type="EMBL" id="PDUD01000018">
    <property type="protein sequence ID" value="PHN06377.1"/>
    <property type="molecule type" value="Genomic_DNA"/>
</dbReference>
<dbReference type="InterPro" id="IPR018931">
    <property type="entry name" value="DUF2520"/>
</dbReference>
<dbReference type="InterPro" id="IPR036291">
    <property type="entry name" value="NAD(P)-bd_dom_sf"/>
</dbReference>
<accession>A0A2D0ND19</accession>
<feature type="domain" description="DUF2520" evidence="1">
    <location>
        <begin position="133"/>
        <end position="254"/>
    </location>
</feature>
<dbReference type="Gene3D" id="1.10.1040.20">
    <property type="entry name" value="ProC-like, C-terminal domain"/>
    <property type="match status" value="1"/>
</dbReference>
<reference evidence="2 3" key="1">
    <citation type="submission" date="2017-10" db="EMBL/GenBank/DDBJ databases">
        <title>The draft genome sequence of Lewinella nigricans NBRC 102662.</title>
        <authorList>
            <person name="Wang K."/>
        </authorList>
    </citation>
    <scope>NUCLEOTIDE SEQUENCE [LARGE SCALE GENOMIC DNA]</scope>
    <source>
        <strain evidence="2 3">NBRC 102662</strain>
    </source>
</reference>
<gene>
    <name evidence="2" type="ORF">CRP01_12470</name>
</gene>
<proteinExistence type="predicted"/>
<dbReference type="Pfam" id="PF10728">
    <property type="entry name" value="DUF2520"/>
    <property type="match status" value="1"/>
</dbReference>
<comment type="caution">
    <text evidence="2">The sequence shown here is derived from an EMBL/GenBank/DDBJ whole genome shotgun (WGS) entry which is preliminary data.</text>
</comment>
<dbReference type="PANTHER" id="PTHR40459:SF1">
    <property type="entry name" value="CONSERVED HYPOTHETICAL ALANINE AND LEUCINE RICH PROTEIN"/>
    <property type="match status" value="1"/>
</dbReference>
<evidence type="ECO:0000313" key="2">
    <source>
        <dbReference type="EMBL" id="PHN06377.1"/>
    </source>
</evidence>
<dbReference type="Proteomes" id="UP000223913">
    <property type="component" value="Unassembled WGS sequence"/>
</dbReference>
<dbReference type="InterPro" id="IPR037108">
    <property type="entry name" value="TM1727-like_C_sf"/>
</dbReference>
<protein>
    <submittedName>
        <fullName evidence="2">Oxidoreductase</fullName>
    </submittedName>
</protein>